<reference evidence="1 2" key="1">
    <citation type="submission" date="2020-07" db="EMBL/GenBank/DDBJ databases">
        <authorList>
            <person name="Partida-Martinez L."/>
            <person name="Huntemann M."/>
            <person name="Clum A."/>
            <person name="Wang J."/>
            <person name="Palaniappan K."/>
            <person name="Ritter S."/>
            <person name="Chen I.-M."/>
            <person name="Stamatis D."/>
            <person name="Reddy T."/>
            <person name="O'Malley R."/>
            <person name="Daum C."/>
            <person name="Shapiro N."/>
            <person name="Ivanova N."/>
            <person name="Kyrpides N."/>
            <person name="Woyke T."/>
        </authorList>
    </citation>
    <scope>NUCLEOTIDE SEQUENCE [LARGE SCALE GENOMIC DNA]</scope>
    <source>
        <strain evidence="1 2">AT2.17</strain>
    </source>
</reference>
<dbReference type="AlphaFoldDB" id="A0A7Y9H0F7"/>
<gene>
    <name evidence="1" type="ORF">F4692_000430</name>
</gene>
<dbReference type="RefSeq" id="WP_179617998.1">
    <property type="nucleotide sequence ID" value="NZ_JACCBW010000001.1"/>
</dbReference>
<reference evidence="1 2" key="2">
    <citation type="submission" date="2020-08" db="EMBL/GenBank/DDBJ databases">
        <title>The Agave Microbiome: Exploring the role of microbial communities in plant adaptations to desert environments.</title>
        <authorList>
            <person name="Partida-Martinez L.P."/>
        </authorList>
    </citation>
    <scope>NUCLEOTIDE SEQUENCE [LARGE SCALE GENOMIC DNA]</scope>
    <source>
        <strain evidence="1 2">AT2.17</strain>
    </source>
</reference>
<accession>A0A7Y9H0F7</accession>
<evidence type="ECO:0000313" key="1">
    <source>
        <dbReference type="EMBL" id="NYE35326.1"/>
    </source>
</evidence>
<sequence>MTTASEPPFVQGVHLQRTDENVREIEALTGLLGEPTGLGGLLDDLKYDVRRSRVPRLLGRAVREAYRWDDHDERDLQWYPQGISTSADSSDTEAFVTATGESRRVVVTTWYSTGRDGVKRGSRVTFVDLDSGKYRHVLLVSPVFDKAGRLTLRPMSIHAGGIVWAGDHLHVAATSRGFVTARVDDIMRVAGDDDHPDRFGIEGSSLFSFGHRYVLPVRFTYQAYADEGHEKLRYSFMSLDRRSDPPALVAGEYALDPDATTRLARYRLDPSTWQLATGDDGFSRPLAIDEGGVRQMQGAVIAAGRYHVTVSHGPWMPGTVCAGQPGSMRVHRLALPMGPEDLSYWPSTDRLWSVTEHPRRRWIVAMDRGWFD</sequence>
<comment type="caution">
    <text evidence="1">The sequence shown here is derived from an EMBL/GenBank/DDBJ whole genome shotgun (WGS) entry which is preliminary data.</text>
</comment>
<name>A0A7Y9H0F7_9ACTN</name>
<keyword evidence="2" id="KW-1185">Reference proteome</keyword>
<dbReference type="EMBL" id="JACCBW010000001">
    <property type="protein sequence ID" value="NYE35326.1"/>
    <property type="molecule type" value="Genomic_DNA"/>
</dbReference>
<proteinExistence type="predicted"/>
<dbReference type="Proteomes" id="UP000549911">
    <property type="component" value="Unassembled WGS sequence"/>
</dbReference>
<organism evidence="1 2">
    <name type="scientific">Nocardioides cavernae</name>
    <dbReference type="NCBI Taxonomy" id="1921566"/>
    <lineage>
        <taxon>Bacteria</taxon>
        <taxon>Bacillati</taxon>
        <taxon>Actinomycetota</taxon>
        <taxon>Actinomycetes</taxon>
        <taxon>Propionibacteriales</taxon>
        <taxon>Nocardioidaceae</taxon>
        <taxon>Nocardioides</taxon>
    </lineage>
</organism>
<evidence type="ECO:0000313" key="2">
    <source>
        <dbReference type="Proteomes" id="UP000549911"/>
    </source>
</evidence>
<protein>
    <submittedName>
        <fullName evidence="1">Uncharacterized protein</fullName>
    </submittedName>
</protein>